<dbReference type="AlphaFoldDB" id="T4VXV8"/>
<evidence type="ECO:0000256" key="3">
    <source>
        <dbReference type="ARBA" id="ARBA00023004"/>
    </source>
</evidence>
<dbReference type="NCBIfam" id="TIGR04085">
    <property type="entry name" value="rSAM_more_4Fe4S"/>
    <property type="match status" value="1"/>
</dbReference>
<proteinExistence type="predicted"/>
<keyword evidence="3" id="KW-0408">Iron</keyword>
<dbReference type="InterPro" id="IPR007197">
    <property type="entry name" value="rSAM"/>
</dbReference>
<feature type="domain" description="Radical SAM core" evidence="5">
    <location>
        <begin position="84"/>
        <end position="317"/>
    </location>
</feature>
<dbReference type="InterPro" id="IPR050377">
    <property type="entry name" value="Radical_SAM_PqqE_MftC-like"/>
</dbReference>
<dbReference type="GeneID" id="67474016"/>
<evidence type="ECO:0000256" key="2">
    <source>
        <dbReference type="ARBA" id="ARBA00022723"/>
    </source>
</evidence>
<dbReference type="PANTHER" id="PTHR11228">
    <property type="entry name" value="RADICAL SAM DOMAIN PROTEIN"/>
    <property type="match status" value="1"/>
</dbReference>
<dbReference type="CDD" id="cd01335">
    <property type="entry name" value="Radical_SAM"/>
    <property type="match status" value="1"/>
</dbReference>
<dbReference type="InterPro" id="IPR058240">
    <property type="entry name" value="rSAM_sf"/>
</dbReference>
<dbReference type="InterPro" id="IPR013785">
    <property type="entry name" value="Aldolase_TIM"/>
</dbReference>
<dbReference type="InterPro" id="IPR023885">
    <property type="entry name" value="4Fe4S-binding_SPASM_dom"/>
</dbReference>
<dbReference type="Gene3D" id="3.20.20.70">
    <property type="entry name" value="Aldolase class I"/>
    <property type="match status" value="1"/>
</dbReference>
<dbReference type="EMBL" id="AVNC01000006">
    <property type="protein sequence ID" value="EQK45507.1"/>
    <property type="molecule type" value="Genomic_DNA"/>
</dbReference>
<dbReference type="SFLD" id="SFLDG01067">
    <property type="entry name" value="SPASM/twitch_domain_containing"/>
    <property type="match status" value="1"/>
</dbReference>
<protein>
    <submittedName>
        <fullName evidence="6">Radical SAM additional 4Fe4S-binding SPASM domain protein</fullName>
    </submittedName>
</protein>
<evidence type="ECO:0000259" key="5">
    <source>
        <dbReference type="PROSITE" id="PS51918"/>
    </source>
</evidence>
<gene>
    <name evidence="6" type="ORF">C672_0234</name>
</gene>
<organism evidence="6 7">
    <name type="scientific">Paraclostridium bifermentans ATCC 638 = DSM 14991</name>
    <dbReference type="NCBI Taxonomy" id="1233171"/>
    <lineage>
        <taxon>Bacteria</taxon>
        <taxon>Bacillati</taxon>
        <taxon>Bacillota</taxon>
        <taxon>Clostridia</taxon>
        <taxon>Peptostreptococcales</taxon>
        <taxon>Peptostreptococcaceae</taxon>
        <taxon>Paraclostridium</taxon>
    </lineage>
</organism>
<evidence type="ECO:0000313" key="6">
    <source>
        <dbReference type="EMBL" id="EQK45507.1"/>
    </source>
</evidence>
<dbReference type="RefSeq" id="WP_021431597.1">
    <property type="nucleotide sequence ID" value="NZ_AVNC01000006.1"/>
</dbReference>
<evidence type="ECO:0000256" key="1">
    <source>
        <dbReference type="ARBA" id="ARBA00022691"/>
    </source>
</evidence>
<reference evidence="6 7" key="1">
    <citation type="submission" date="2013-06" db="EMBL/GenBank/DDBJ databases">
        <authorList>
            <person name="Walk S."/>
            <person name="Aronoff D."/>
            <person name="Young V.Y."/>
            <person name="Marsh J."/>
            <person name="Harrison L."/>
            <person name="Daugherty S.C."/>
            <person name="Shefchek K.A."/>
            <person name="Hine E.E."/>
            <person name="Tallon L.J."/>
            <person name="Sadzewicz L.K."/>
            <person name="Rasko D.A."/>
        </authorList>
    </citation>
    <scope>NUCLEOTIDE SEQUENCE [LARGE SCALE GENOMIC DNA]</scope>
    <source>
        <strain evidence="6 7">ATCC 638</strain>
    </source>
</reference>
<name>T4VXV8_PARBF</name>
<evidence type="ECO:0000313" key="7">
    <source>
        <dbReference type="Proteomes" id="UP000015688"/>
    </source>
</evidence>
<dbReference type="GO" id="GO:0046872">
    <property type="term" value="F:metal ion binding"/>
    <property type="evidence" value="ECO:0007669"/>
    <property type="project" value="UniProtKB-KW"/>
</dbReference>
<keyword evidence="1" id="KW-0949">S-adenosyl-L-methionine</keyword>
<dbReference type="GO" id="GO:0003824">
    <property type="term" value="F:catalytic activity"/>
    <property type="evidence" value="ECO:0007669"/>
    <property type="project" value="InterPro"/>
</dbReference>
<dbReference type="SUPFAM" id="SSF102114">
    <property type="entry name" value="Radical SAM enzymes"/>
    <property type="match status" value="1"/>
</dbReference>
<dbReference type="Pfam" id="PF04055">
    <property type="entry name" value="Radical_SAM"/>
    <property type="match status" value="1"/>
</dbReference>
<sequence length="437" mass="51259">MNLTGDYIFDIENYFIKQVDDYYVVLFKNTYKYLVLTENMIKWFYELSNKKTIGQVFIDFNLDGKNEEYLEFLSDLYWAQTKKENDEVTPELAIKYDMTFKCNTNCAHCFVPEFAIMDELCLDDWKFISDKILNNLDYKPVLAISGGEALLFNTKLKKLIDYIRPRIEEITLLTNGFILSDWIDRNDNENLDYYIKNIDFFQISLDGFDEVTYDNVRGKGNFKKAVNTIKYLNSIDKPMSLHATISKNNMKAIENHFVEFVTKHNLYRNDINHFSFSVVRALGNGKNMDENGEICTTLEYEMFLSRLQQKINEYYPKKFLENDDIISNTICSAGTQVTVSPNGMCYLCGLVSDDPLSNLLEDDFNEIKHKLFKLHKDLDQKNIKECSECELKGFCFGRCRVNNREETGSYIKVNCNEDVKEEFYRSIVREKILGLPY</sequence>
<evidence type="ECO:0000256" key="4">
    <source>
        <dbReference type="ARBA" id="ARBA00023014"/>
    </source>
</evidence>
<accession>T4VXV8</accession>
<keyword evidence="2" id="KW-0479">Metal-binding</keyword>
<keyword evidence="4" id="KW-0411">Iron-sulfur</keyword>
<comment type="caution">
    <text evidence="6">The sequence shown here is derived from an EMBL/GenBank/DDBJ whole genome shotgun (WGS) entry which is preliminary data.</text>
</comment>
<dbReference type="Proteomes" id="UP000015688">
    <property type="component" value="Unassembled WGS sequence"/>
</dbReference>
<dbReference type="PATRIC" id="fig|1233171.3.peg.161"/>
<dbReference type="SFLD" id="SFLDS00029">
    <property type="entry name" value="Radical_SAM"/>
    <property type="match status" value="1"/>
</dbReference>
<dbReference type="GO" id="GO:0051536">
    <property type="term" value="F:iron-sulfur cluster binding"/>
    <property type="evidence" value="ECO:0007669"/>
    <property type="project" value="UniProtKB-KW"/>
</dbReference>
<dbReference type="PANTHER" id="PTHR11228:SF7">
    <property type="entry name" value="PQQA PEPTIDE CYCLASE"/>
    <property type="match status" value="1"/>
</dbReference>
<dbReference type="PROSITE" id="PS51918">
    <property type="entry name" value="RADICAL_SAM"/>
    <property type="match status" value="1"/>
</dbReference>